<comment type="caution">
    <text evidence="3">The sequence shown here is derived from an EMBL/GenBank/DDBJ whole genome shotgun (WGS) entry which is preliminary data.</text>
</comment>
<feature type="compositionally biased region" description="Basic and acidic residues" evidence="2">
    <location>
        <begin position="688"/>
        <end position="706"/>
    </location>
</feature>
<dbReference type="GO" id="GO:0016301">
    <property type="term" value="F:kinase activity"/>
    <property type="evidence" value="ECO:0007669"/>
    <property type="project" value="UniProtKB-KW"/>
</dbReference>
<feature type="compositionally biased region" description="Basic and acidic residues" evidence="2">
    <location>
        <begin position="668"/>
        <end position="680"/>
    </location>
</feature>
<dbReference type="EMBL" id="JAOAOG010000339">
    <property type="protein sequence ID" value="KAJ6226955.1"/>
    <property type="molecule type" value="Genomic_DNA"/>
</dbReference>
<keyword evidence="4" id="KW-1185">Reference proteome</keyword>
<feature type="compositionally biased region" description="Basic residues" evidence="2">
    <location>
        <begin position="422"/>
        <end position="431"/>
    </location>
</feature>
<feature type="region of interest" description="Disordered" evidence="2">
    <location>
        <begin position="643"/>
        <end position="749"/>
    </location>
</feature>
<organism evidence="3 4">
    <name type="scientific">Anaeramoeba flamelloides</name>
    <dbReference type="NCBI Taxonomy" id="1746091"/>
    <lineage>
        <taxon>Eukaryota</taxon>
        <taxon>Metamonada</taxon>
        <taxon>Anaeramoebidae</taxon>
        <taxon>Anaeramoeba</taxon>
    </lineage>
</organism>
<keyword evidence="3" id="KW-0808">Transferase</keyword>
<feature type="region of interest" description="Disordered" evidence="2">
    <location>
        <begin position="411"/>
        <end position="444"/>
    </location>
</feature>
<sequence>MKKFSLNSKRIYKQPRNRYELFVNCFYRKHEYEGSSNQLFTAVHKLWKKIKHNNEEIRKYTDQFATKEEVLEMKKNAQPKKARSKGQTVLDRAIQFCKSNEKNLNLRTKFDLNSNKGFVGSISNHNHDNNQNYYEYNEDKKIPSLIDSNSFSFQFPHLQQENEPLKISKIKYDIGFCKTNFYKVFFHSTNDGDQLIEEKMKKFGVNKLLENCLKIWTEVVDLFQIYQNGLKRKRQTNSILYSTIEKIEATLFELKLLLNEIMGMKDGKELETGPKRGIKKENENKNDEKDHKNEGKAEKDQKSDQEKLNRCKTILSSLPELLKQGKIRLKKRIYRQRSVKNIKGKGKGNSKGQGKGETKEKENQIKKKRIRKRKFIEIKKQKQKSIQNEKEKEMKFDIEIEIETKKEKIREAENEKMEPNRKEKRKRKKILIRQPRTQNHNQNEKIKNQKKIFKKNDYHFQKNNFKLIGDLNQEKEFNKTKKESNNTKNEPNYTKNEFNKRNCNNEILCFNFQTWEEVNEKLRFENNMGKVFYPLKFEQIFKIKMFIKILDSISLNQIFNYFNIPKTFHNQKKLLIENQLLNLFPLLMIRNNDDSIFINLETIYDEEKLINLLSINNINNAKVLNSNYFKKIQPLLIFKGRKESDRKRESLQEKEKKQKNNNKNKNKNKNEKKTKDENQNKNKKKKKNKDEKKNKNEKKKKDENKNKNKNKNKKQRNQIKKKKKNKSKNKDEKNRTEKKEKDKNLKNKKIKINSKISKFANKFEIVDWSNWHKYPTQNFTTVINHLPKFLYNYLIFLYCESQFTKGIWKIKASKCSNKKDKGQLFGNIPLNNNQFFFENLNTIQEYQRNFASPFFFQNLYSEIYCDIKLNDNNNDGNNENKNYGYVGSNNSEDTKDKKLISYLTRYRNPMLSYCHTQVCYLIEFSIMFQQYCSIISCGYLDGFYLNPNKQPKLAYSLKNRQSPLYEDNGDYNRKGNNTHNLTGNVEGVNLDYLVLPTGFNILNNSTKASYFYDQYKRKHFKLPDRSETNIYNRSCKYNFPNIQSFVNDLFHLYQQKINSKLPVLTLIVNSSDIETHPHSIYSFLYFGRLWRDLKLDMLNICCFTEEIEEINPINTISTLLNKKINNNNKLEKKYLQKLNLVQIGQREHHDRKGEAQENEENKNNNGNEKKIFIEEGLNQISEMMIVDTLKKHTTHGIPIQKNSDPLSFTNRNNQDKFHYSDLKDVRTFFNSSNKITLNKEKFNNIKNEITFLLRHSTKNENLLYFKKCQNINCIHCQKNKIKSTEIFDFLDLNNGEIPNPICSTKLENHFMTFIQVVEALKGTNTNDGCDAKGLKQLPLIIKPSNYKRLMKQKENEKLQSIVNEDLLFTNQKSKSKFQTNFIHNIRQGIGSSQYKHTFDGMDNSYINQNNTYFNNEFENINEFSYINNIHMNENNKNISNVEKQRNFLQINDNYKPKKYYDKVFPESRYLFEIETQKFI</sequence>
<keyword evidence="1" id="KW-0175">Coiled coil</keyword>
<accession>A0ABQ8X3Z2</accession>
<dbReference type="Proteomes" id="UP001150062">
    <property type="component" value="Unassembled WGS sequence"/>
</dbReference>
<feature type="compositionally biased region" description="Basic residues" evidence="2">
    <location>
        <begin position="334"/>
        <end position="348"/>
    </location>
</feature>
<dbReference type="PANTHER" id="PTHR15073:SF1">
    <property type="entry name" value="RETICULOCYTE-BINDING PROTEIN HOMOLOG 2A"/>
    <property type="match status" value="1"/>
</dbReference>
<evidence type="ECO:0000256" key="2">
    <source>
        <dbReference type="SAM" id="MobiDB-lite"/>
    </source>
</evidence>
<feature type="compositionally biased region" description="Basic and acidic residues" evidence="2">
    <location>
        <begin position="354"/>
        <end position="365"/>
    </location>
</feature>
<dbReference type="InterPro" id="IPR051483">
    <property type="entry name" value="MAP7_domain-containing"/>
</dbReference>
<dbReference type="PANTHER" id="PTHR15073">
    <property type="entry name" value="MICROTUBULE-ASSOCIATED PROTEIN"/>
    <property type="match status" value="1"/>
</dbReference>
<evidence type="ECO:0000256" key="1">
    <source>
        <dbReference type="ARBA" id="ARBA00023054"/>
    </source>
</evidence>
<feature type="compositionally biased region" description="Basic and acidic residues" evidence="2">
    <location>
        <begin position="643"/>
        <end position="658"/>
    </location>
</feature>
<feature type="region of interest" description="Disordered" evidence="2">
    <location>
        <begin position="334"/>
        <end position="373"/>
    </location>
</feature>
<feature type="region of interest" description="Disordered" evidence="2">
    <location>
        <begin position="1146"/>
        <end position="1168"/>
    </location>
</feature>
<keyword evidence="3" id="KW-0418">Kinase</keyword>
<name>A0ABQ8X3Z2_9EUKA</name>
<reference evidence="3" key="1">
    <citation type="submission" date="2022-08" db="EMBL/GenBank/DDBJ databases">
        <title>Novel sulfate-reducing endosymbionts in the free-living metamonad Anaeramoeba.</title>
        <authorList>
            <person name="Jerlstrom-Hultqvist J."/>
            <person name="Cepicka I."/>
            <person name="Gallot-Lavallee L."/>
            <person name="Salas-Leiva D."/>
            <person name="Curtis B.A."/>
            <person name="Zahonova K."/>
            <person name="Pipaliya S."/>
            <person name="Dacks J."/>
            <person name="Roger A.J."/>
        </authorList>
    </citation>
    <scope>NUCLEOTIDE SEQUENCE</scope>
    <source>
        <strain evidence="3">Schooner1</strain>
    </source>
</reference>
<feature type="region of interest" description="Disordered" evidence="2">
    <location>
        <begin position="268"/>
        <end position="308"/>
    </location>
</feature>
<evidence type="ECO:0000313" key="3">
    <source>
        <dbReference type="EMBL" id="KAJ6226955.1"/>
    </source>
</evidence>
<gene>
    <name evidence="3" type="ORF">M0813_10493</name>
</gene>
<feature type="compositionally biased region" description="Basic and acidic residues" evidence="2">
    <location>
        <begin position="728"/>
        <end position="745"/>
    </location>
</feature>
<evidence type="ECO:0000313" key="4">
    <source>
        <dbReference type="Proteomes" id="UP001150062"/>
    </source>
</evidence>
<protein>
    <submittedName>
        <fullName evidence="3">Dual specificity protein kinase pyk3</fullName>
    </submittedName>
</protein>
<feature type="compositionally biased region" description="Basic residues" evidence="2">
    <location>
        <begin position="707"/>
        <end position="727"/>
    </location>
</feature>
<feature type="compositionally biased region" description="Basic and acidic residues" evidence="2">
    <location>
        <begin position="411"/>
        <end position="421"/>
    </location>
</feature>
<proteinExistence type="predicted"/>